<evidence type="ECO:0000313" key="1">
    <source>
        <dbReference type="EMBL" id="GIH25152.1"/>
    </source>
</evidence>
<sequence>MDGTVWVAVLTGATAVIASWVTSHGNRRAATAQEEMSARAQFVREQREARKAAYHARR</sequence>
<dbReference type="Proteomes" id="UP000640052">
    <property type="component" value="Unassembled WGS sequence"/>
</dbReference>
<comment type="caution">
    <text evidence="1">The sequence shown here is derived from an EMBL/GenBank/DDBJ whole genome shotgun (WGS) entry which is preliminary data.</text>
</comment>
<dbReference type="EMBL" id="BOOA01000025">
    <property type="protein sequence ID" value="GIH25152.1"/>
    <property type="molecule type" value="Genomic_DNA"/>
</dbReference>
<dbReference type="AlphaFoldDB" id="A0A919QF76"/>
<accession>A0A919QF76</accession>
<gene>
    <name evidence="1" type="ORF">Aph01nite_34620</name>
</gene>
<evidence type="ECO:0000313" key="2">
    <source>
        <dbReference type="Proteomes" id="UP000640052"/>
    </source>
</evidence>
<reference evidence="1" key="1">
    <citation type="submission" date="2021-01" db="EMBL/GenBank/DDBJ databases">
        <title>Whole genome shotgun sequence of Acrocarpospora phusangensis NBRC 108782.</title>
        <authorList>
            <person name="Komaki H."/>
            <person name="Tamura T."/>
        </authorList>
    </citation>
    <scope>NUCLEOTIDE SEQUENCE</scope>
    <source>
        <strain evidence="1">NBRC 108782</strain>
    </source>
</reference>
<protein>
    <submittedName>
        <fullName evidence="1">Uncharacterized protein</fullName>
    </submittedName>
</protein>
<keyword evidence="2" id="KW-1185">Reference proteome</keyword>
<name>A0A919QF76_9ACTN</name>
<organism evidence="1 2">
    <name type="scientific">Acrocarpospora phusangensis</name>
    <dbReference type="NCBI Taxonomy" id="1070424"/>
    <lineage>
        <taxon>Bacteria</taxon>
        <taxon>Bacillati</taxon>
        <taxon>Actinomycetota</taxon>
        <taxon>Actinomycetes</taxon>
        <taxon>Streptosporangiales</taxon>
        <taxon>Streptosporangiaceae</taxon>
        <taxon>Acrocarpospora</taxon>
    </lineage>
</organism>
<proteinExistence type="predicted"/>